<evidence type="ECO:0000256" key="14">
    <source>
        <dbReference type="HAMAP-Rule" id="MF_00046"/>
    </source>
</evidence>
<evidence type="ECO:0000256" key="5">
    <source>
        <dbReference type="ARBA" id="ARBA00022598"/>
    </source>
</evidence>
<dbReference type="UniPathway" id="UPA00219"/>
<dbReference type="Proteomes" id="UP000269669">
    <property type="component" value="Unassembled WGS sequence"/>
</dbReference>
<dbReference type="EC" id="6.3.2.8" evidence="3 14"/>
<dbReference type="Gene3D" id="3.40.50.720">
    <property type="entry name" value="NAD(P)-binding Rossmann-like Domain"/>
    <property type="match status" value="1"/>
</dbReference>
<keyword evidence="11 14" id="KW-0131">Cell cycle</keyword>
<evidence type="ECO:0000256" key="10">
    <source>
        <dbReference type="ARBA" id="ARBA00022984"/>
    </source>
</evidence>
<accession>A0A3R9R1Z0</accession>
<dbReference type="InterPro" id="IPR036615">
    <property type="entry name" value="Mur_ligase_C_dom_sf"/>
</dbReference>
<keyword evidence="7 14" id="KW-0547">Nucleotide-binding</keyword>
<evidence type="ECO:0000259" key="18">
    <source>
        <dbReference type="Pfam" id="PF02875"/>
    </source>
</evidence>
<feature type="domain" description="Mur ligase central" evidence="19">
    <location>
        <begin position="159"/>
        <end position="338"/>
    </location>
</feature>
<comment type="caution">
    <text evidence="20">The sequence shown here is derived from an EMBL/GenBank/DDBJ whole genome shotgun (WGS) entry which is preliminary data.</text>
</comment>
<dbReference type="GO" id="GO:0005737">
    <property type="term" value="C:cytoplasm"/>
    <property type="evidence" value="ECO:0007669"/>
    <property type="project" value="UniProtKB-SubCell"/>
</dbReference>
<evidence type="ECO:0000256" key="9">
    <source>
        <dbReference type="ARBA" id="ARBA00022960"/>
    </source>
</evidence>
<dbReference type="InterPro" id="IPR013221">
    <property type="entry name" value="Mur_ligase_cen"/>
</dbReference>
<comment type="catalytic activity">
    <reaction evidence="13 14">
        <text>UDP-N-acetyl-alpha-D-muramate + L-alanine + ATP = UDP-N-acetyl-alpha-D-muramoyl-L-alanine + ADP + phosphate + H(+)</text>
        <dbReference type="Rhea" id="RHEA:23372"/>
        <dbReference type="ChEBI" id="CHEBI:15378"/>
        <dbReference type="ChEBI" id="CHEBI:30616"/>
        <dbReference type="ChEBI" id="CHEBI:43474"/>
        <dbReference type="ChEBI" id="CHEBI:57972"/>
        <dbReference type="ChEBI" id="CHEBI:70757"/>
        <dbReference type="ChEBI" id="CHEBI:83898"/>
        <dbReference type="ChEBI" id="CHEBI:456216"/>
        <dbReference type="EC" id="6.3.2.8"/>
    </reaction>
</comment>
<comment type="similarity">
    <text evidence="14">Belongs to the MurCDEF family.</text>
</comment>
<dbReference type="Gene3D" id="3.40.1190.10">
    <property type="entry name" value="Mur-like, catalytic domain"/>
    <property type="match status" value="1"/>
</dbReference>
<evidence type="ECO:0000256" key="12">
    <source>
        <dbReference type="ARBA" id="ARBA00023316"/>
    </source>
</evidence>
<dbReference type="EMBL" id="RSDW01000001">
    <property type="protein sequence ID" value="RSL15945.1"/>
    <property type="molecule type" value="Genomic_DNA"/>
</dbReference>
<keyword evidence="16" id="KW-0472">Membrane</keyword>
<evidence type="ECO:0000256" key="3">
    <source>
        <dbReference type="ARBA" id="ARBA00012211"/>
    </source>
</evidence>
<keyword evidence="4 14" id="KW-0963">Cytoplasm</keyword>
<evidence type="ECO:0000256" key="8">
    <source>
        <dbReference type="ARBA" id="ARBA00022840"/>
    </source>
</evidence>
<evidence type="ECO:0000256" key="6">
    <source>
        <dbReference type="ARBA" id="ARBA00022618"/>
    </source>
</evidence>
<reference evidence="20 21" key="1">
    <citation type="submission" date="2018-12" db="EMBL/GenBank/DDBJ databases">
        <title>Sequencing of bacterial isolates from soil warming experiment in Harvard Forest, Massachusetts, USA.</title>
        <authorList>
            <person name="Deangelis K."/>
        </authorList>
    </citation>
    <scope>NUCLEOTIDE SEQUENCE [LARGE SCALE GENOMIC DNA]</scope>
    <source>
        <strain evidence="20 21">EB153</strain>
    </source>
</reference>
<gene>
    <name evidence="14" type="primary">murC</name>
    <name evidence="20" type="ORF">EDE15_1451</name>
</gene>
<keyword evidence="10 14" id="KW-0573">Peptidoglycan synthesis</keyword>
<dbReference type="Pfam" id="PF08245">
    <property type="entry name" value="Mur_ligase_M"/>
    <property type="match status" value="1"/>
</dbReference>
<keyword evidence="12 14" id="KW-0961">Cell wall biogenesis/degradation</keyword>
<keyword evidence="21" id="KW-1185">Reference proteome</keyword>
<dbReference type="PANTHER" id="PTHR43445:SF3">
    <property type="entry name" value="UDP-N-ACETYLMURAMATE--L-ALANINE LIGASE"/>
    <property type="match status" value="1"/>
</dbReference>
<feature type="binding site" evidence="14">
    <location>
        <begin position="161"/>
        <end position="167"/>
    </location>
    <ligand>
        <name>ATP</name>
        <dbReference type="ChEBI" id="CHEBI:30616"/>
    </ligand>
</feature>
<feature type="domain" description="Mur ligase N-terminal catalytic" evidence="17">
    <location>
        <begin position="56"/>
        <end position="155"/>
    </location>
</feature>
<sequence>MGTRTGDNNKVDPLPGDDKTGKTRTPQRRWRWHLFALISLKDMFVPGHFLFAPSQRIHFIGIGGIGMSGIAEILLTMGYSVSGSDLRRSAVTDRLVGMGARVFEGHVAANAAASDVVVTSSAVSRDNPEVVEARARKIPVIQRAEMLAELMRLKYGIAVAGMHGKTTTTSMIAAVLAGGGLDPTVVVGGRVNALGSNARLGNSQYLVAEADESDRSFLKLSPVLGVVTNLDREHMDCYRDMADVESAFVEFMDRVPFYGATTACVDNELLRAVLGRIRRRVYTYGESGDADFKVQLLAKEEGCHSRFEVNYKGLVLGPFRLHVPGKHNVLNAAAAVSVGVQLGVAPEQIAAGLESFRGVDRRFQVKGVVRGVTVVDDYGHHPTEIVATLKAARECGYGRVLVLFQPHRFTRTRDLMAEFVGAFRDADFVQVLDIYAASEEPIAGVTAEALVSEIGRDGVGYASSVAAGVERLVGEARDGDVILTLGAGSVSQAGALLLEGLGSRG</sequence>
<name>A0A3R9R1Z0_9BACT</name>
<dbReference type="Pfam" id="PF01225">
    <property type="entry name" value="Mur_ligase"/>
    <property type="match status" value="1"/>
</dbReference>
<evidence type="ECO:0000259" key="17">
    <source>
        <dbReference type="Pfam" id="PF01225"/>
    </source>
</evidence>
<feature type="domain" description="Mur ligase C-terminal" evidence="18">
    <location>
        <begin position="361"/>
        <end position="488"/>
    </location>
</feature>
<evidence type="ECO:0000259" key="19">
    <source>
        <dbReference type="Pfam" id="PF08245"/>
    </source>
</evidence>
<dbReference type="InterPro" id="IPR036565">
    <property type="entry name" value="Mur-like_cat_sf"/>
</dbReference>
<evidence type="ECO:0000256" key="11">
    <source>
        <dbReference type="ARBA" id="ARBA00023306"/>
    </source>
</evidence>
<comment type="subcellular location">
    <subcellularLocation>
        <location evidence="1 14">Cytoplasm</location>
    </subcellularLocation>
</comment>
<dbReference type="InterPro" id="IPR050061">
    <property type="entry name" value="MurCDEF_pg_biosynth"/>
</dbReference>
<comment type="pathway">
    <text evidence="2 14">Cell wall biogenesis; peptidoglycan biosynthesis.</text>
</comment>
<keyword evidence="8 14" id="KW-0067">ATP-binding</keyword>
<keyword evidence="6 14" id="KW-0132">Cell division</keyword>
<evidence type="ECO:0000256" key="1">
    <source>
        <dbReference type="ARBA" id="ARBA00004496"/>
    </source>
</evidence>
<dbReference type="InterPro" id="IPR004101">
    <property type="entry name" value="Mur_ligase_C"/>
</dbReference>
<dbReference type="AlphaFoldDB" id="A0A3R9R1Z0"/>
<feature type="transmembrane region" description="Helical" evidence="16">
    <location>
        <begin position="57"/>
        <end position="79"/>
    </location>
</feature>
<dbReference type="InterPro" id="IPR000713">
    <property type="entry name" value="Mur_ligase_N"/>
</dbReference>
<keyword evidence="9 14" id="KW-0133">Cell shape</keyword>
<feature type="region of interest" description="Disordered" evidence="15">
    <location>
        <begin position="1"/>
        <end position="25"/>
    </location>
</feature>
<keyword evidence="16" id="KW-1133">Transmembrane helix</keyword>
<evidence type="ECO:0000256" key="16">
    <source>
        <dbReference type="SAM" id="Phobius"/>
    </source>
</evidence>
<evidence type="ECO:0000313" key="20">
    <source>
        <dbReference type="EMBL" id="RSL15945.1"/>
    </source>
</evidence>
<evidence type="ECO:0000256" key="7">
    <source>
        <dbReference type="ARBA" id="ARBA00022741"/>
    </source>
</evidence>
<evidence type="ECO:0000313" key="21">
    <source>
        <dbReference type="Proteomes" id="UP000269669"/>
    </source>
</evidence>
<evidence type="ECO:0000256" key="13">
    <source>
        <dbReference type="ARBA" id="ARBA00047833"/>
    </source>
</evidence>
<evidence type="ECO:0000256" key="4">
    <source>
        <dbReference type="ARBA" id="ARBA00022490"/>
    </source>
</evidence>
<dbReference type="SUPFAM" id="SSF51984">
    <property type="entry name" value="MurCD N-terminal domain"/>
    <property type="match status" value="1"/>
</dbReference>
<comment type="function">
    <text evidence="14">Cell wall formation.</text>
</comment>
<evidence type="ECO:0000256" key="2">
    <source>
        <dbReference type="ARBA" id="ARBA00004752"/>
    </source>
</evidence>
<dbReference type="NCBIfam" id="TIGR01082">
    <property type="entry name" value="murC"/>
    <property type="match status" value="1"/>
</dbReference>
<dbReference type="GO" id="GO:0008360">
    <property type="term" value="P:regulation of cell shape"/>
    <property type="evidence" value="ECO:0007669"/>
    <property type="project" value="UniProtKB-KW"/>
</dbReference>
<proteinExistence type="inferred from homology"/>
<dbReference type="SUPFAM" id="SSF53623">
    <property type="entry name" value="MurD-like peptide ligases, catalytic domain"/>
    <property type="match status" value="1"/>
</dbReference>
<evidence type="ECO:0000256" key="15">
    <source>
        <dbReference type="SAM" id="MobiDB-lite"/>
    </source>
</evidence>
<protein>
    <recommendedName>
        <fullName evidence="3 14">UDP-N-acetylmuramate--L-alanine ligase</fullName>
        <ecNumber evidence="3 14">6.3.2.8</ecNumber>
    </recommendedName>
    <alternativeName>
        <fullName evidence="14">UDP-N-acetylmuramoyl-L-alanine synthetase</fullName>
    </alternativeName>
</protein>
<dbReference type="GO" id="GO:0009252">
    <property type="term" value="P:peptidoglycan biosynthetic process"/>
    <property type="evidence" value="ECO:0007669"/>
    <property type="project" value="UniProtKB-UniRule"/>
</dbReference>
<keyword evidence="5 14" id="KW-0436">Ligase</keyword>
<keyword evidence="16" id="KW-0812">Transmembrane</keyword>
<dbReference type="InterPro" id="IPR005758">
    <property type="entry name" value="UDP-N-AcMur_Ala_ligase_MurC"/>
</dbReference>
<dbReference type="SUPFAM" id="SSF53244">
    <property type="entry name" value="MurD-like peptide ligases, peptide-binding domain"/>
    <property type="match status" value="1"/>
</dbReference>
<dbReference type="GO" id="GO:0071555">
    <property type="term" value="P:cell wall organization"/>
    <property type="evidence" value="ECO:0007669"/>
    <property type="project" value="UniProtKB-KW"/>
</dbReference>
<dbReference type="PANTHER" id="PTHR43445">
    <property type="entry name" value="UDP-N-ACETYLMURAMATE--L-ALANINE LIGASE-RELATED"/>
    <property type="match status" value="1"/>
</dbReference>
<dbReference type="HAMAP" id="MF_00046">
    <property type="entry name" value="MurC"/>
    <property type="match status" value="1"/>
</dbReference>
<dbReference type="Gene3D" id="3.90.190.20">
    <property type="entry name" value="Mur ligase, C-terminal domain"/>
    <property type="match status" value="1"/>
</dbReference>
<dbReference type="GO" id="GO:0008763">
    <property type="term" value="F:UDP-N-acetylmuramate-L-alanine ligase activity"/>
    <property type="evidence" value="ECO:0007669"/>
    <property type="project" value="UniProtKB-UniRule"/>
</dbReference>
<organism evidence="20 21">
    <name type="scientific">Edaphobacter aggregans</name>
    <dbReference type="NCBI Taxonomy" id="570835"/>
    <lineage>
        <taxon>Bacteria</taxon>
        <taxon>Pseudomonadati</taxon>
        <taxon>Acidobacteriota</taxon>
        <taxon>Terriglobia</taxon>
        <taxon>Terriglobales</taxon>
        <taxon>Acidobacteriaceae</taxon>
        <taxon>Edaphobacter</taxon>
    </lineage>
</organism>
<dbReference type="GO" id="GO:0051301">
    <property type="term" value="P:cell division"/>
    <property type="evidence" value="ECO:0007669"/>
    <property type="project" value="UniProtKB-KW"/>
</dbReference>
<dbReference type="GO" id="GO:0005524">
    <property type="term" value="F:ATP binding"/>
    <property type="evidence" value="ECO:0007669"/>
    <property type="project" value="UniProtKB-UniRule"/>
</dbReference>
<dbReference type="Pfam" id="PF02875">
    <property type="entry name" value="Mur_ligase_C"/>
    <property type="match status" value="1"/>
</dbReference>